<dbReference type="AlphaFoldDB" id="A0AAV9IUB5"/>
<name>A0AAV9IUB5_CYACA</name>
<dbReference type="EMBL" id="JANCYW010000006">
    <property type="protein sequence ID" value="KAK4535761.1"/>
    <property type="molecule type" value="Genomic_DNA"/>
</dbReference>
<dbReference type="Proteomes" id="UP001301350">
    <property type="component" value="Unassembled WGS sequence"/>
</dbReference>
<keyword evidence="10" id="KW-0732">Signal</keyword>
<evidence type="ECO:0000256" key="4">
    <source>
        <dbReference type="ARBA" id="ARBA00022737"/>
    </source>
</evidence>
<evidence type="ECO:0000313" key="11">
    <source>
        <dbReference type="EMBL" id="KAK4535761.1"/>
    </source>
</evidence>
<proteinExistence type="inferred from homology"/>
<dbReference type="PANTHER" id="PTHR12226">
    <property type="entry name" value="MANNOSE-P-DOLICHOL UTILIZATION DEFECT 1 LEC35 -RELATED"/>
    <property type="match status" value="1"/>
</dbReference>
<comment type="caution">
    <text evidence="11">The sequence shown here is derived from an EMBL/GenBank/DDBJ whole genome shotgun (WGS) entry which is preliminary data.</text>
</comment>
<accession>A0AAV9IUB5</accession>
<keyword evidence="3 9" id="KW-0812">Transmembrane</keyword>
<feature type="chain" id="PRO_5043810153" description="Mannose-P-dolichol utilization defect 1 protein homolog" evidence="10">
    <location>
        <begin position="25"/>
        <end position="288"/>
    </location>
</feature>
<evidence type="ECO:0000313" key="12">
    <source>
        <dbReference type="Proteomes" id="UP001301350"/>
    </source>
</evidence>
<reference evidence="11 12" key="1">
    <citation type="submission" date="2022-07" db="EMBL/GenBank/DDBJ databases">
        <title>Genome-wide signatures of adaptation to extreme environments.</title>
        <authorList>
            <person name="Cho C.H."/>
            <person name="Yoon H.S."/>
        </authorList>
    </citation>
    <scope>NUCLEOTIDE SEQUENCE [LARGE SCALE GENOMIC DNA]</scope>
    <source>
        <strain evidence="11 12">DBV 063 E5</strain>
    </source>
</reference>
<dbReference type="SMART" id="SM00679">
    <property type="entry name" value="CTNS"/>
    <property type="match status" value="2"/>
</dbReference>
<dbReference type="Pfam" id="PF04193">
    <property type="entry name" value="PQ-loop"/>
    <property type="match status" value="2"/>
</dbReference>
<keyword evidence="12" id="KW-1185">Reference proteome</keyword>
<keyword evidence="4" id="KW-0677">Repeat</keyword>
<evidence type="ECO:0000256" key="10">
    <source>
        <dbReference type="SAM" id="SignalP"/>
    </source>
</evidence>
<evidence type="ECO:0000256" key="9">
    <source>
        <dbReference type="SAM" id="Phobius"/>
    </source>
</evidence>
<evidence type="ECO:0000256" key="1">
    <source>
        <dbReference type="ARBA" id="ARBA00004141"/>
    </source>
</evidence>
<keyword evidence="6 9" id="KW-0472">Membrane</keyword>
<dbReference type="InterPro" id="IPR016817">
    <property type="entry name" value="MannP-dilichol_defect-1"/>
</dbReference>
<keyword evidence="2" id="KW-0813">Transport</keyword>
<dbReference type="Gene3D" id="1.20.1280.290">
    <property type="match status" value="2"/>
</dbReference>
<dbReference type="GO" id="GO:0016020">
    <property type="term" value="C:membrane"/>
    <property type="evidence" value="ECO:0007669"/>
    <property type="project" value="UniProtKB-SubCell"/>
</dbReference>
<evidence type="ECO:0008006" key="13">
    <source>
        <dbReference type="Google" id="ProtNLM"/>
    </source>
</evidence>
<feature type="signal peptide" evidence="10">
    <location>
        <begin position="1"/>
        <end position="24"/>
    </location>
</feature>
<dbReference type="PANTHER" id="PTHR12226:SF2">
    <property type="entry name" value="MANNOSE-P-DOLICHOL UTILIZATION DEFECT 1 PROTEIN"/>
    <property type="match status" value="1"/>
</dbReference>
<keyword evidence="5 9" id="KW-1133">Transmembrane helix</keyword>
<feature type="region of interest" description="Disordered" evidence="8">
    <location>
        <begin position="256"/>
        <end position="288"/>
    </location>
</feature>
<evidence type="ECO:0000256" key="8">
    <source>
        <dbReference type="SAM" id="MobiDB-lite"/>
    </source>
</evidence>
<feature type="compositionally biased region" description="Polar residues" evidence="8">
    <location>
        <begin position="256"/>
        <end position="274"/>
    </location>
</feature>
<dbReference type="InterPro" id="IPR006603">
    <property type="entry name" value="PQ-loop_rpt"/>
</dbReference>
<feature type="transmembrane region" description="Helical" evidence="9">
    <location>
        <begin position="48"/>
        <end position="67"/>
    </location>
</feature>
<comment type="subcellular location">
    <subcellularLocation>
        <location evidence="1">Membrane</location>
        <topology evidence="1">Multi-pass membrane protein</topology>
    </subcellularLocation>
</comment>
<evidence type="ECO:0000256" key="3">
    <source>
        <dbReference type="ARBA" id="ARBA00022692"/>
    </source>
</evidence>
<dbReference type="PROSITE" id="PS51257">
    <property type="entry name" value="PROKAR_LIPOPROTEIN"/>
    <property type="match status" value="1"/>
</dbReference>
<feature type="transmembrane region" description="Helical" evidence="9">
    <location>
        <begin position="114"/>
        <end position="133"/>
    </location>
</feature>
<evidence type="ECO:0000256" key="6">
    <source>
        <dbReference type="ARBA" id="ARBA00023136"/>
    </source>
</evidence>
<organism evidence="11 12">
    <name type="scientific">Cyanidium caldarium</name>
    <name type="common">Red alga</name>
    <dbReference type="NCBI Taxonomy" id="2771"/>
    <lineage>
        <taxon>Eukaryota</taxon>
        <taxon>Rhodophyta</taxon>
        <taxon>Bangiophyceae</taxon>
        <taxon>Cyanidiales</taxon>
        <taxon>Cyanidiaceae</taxon>
        <taxon>Cyanidium</taxon>
    </lineage>
</organism>
<gene>
    <name evidence="11" type="ORF">CDCA_CDCA06G1786</name>
</gene>
<evidence type="ECO:0000256" key="5">
    <source>
        <dbReference type="ARBA" id="ARBA00022989"/>
    </source>
</evidence>
<evidence type="ECO:0000256" key="7">
    <source>
        <dbReference type="ARBA" id="ARBA00038475"/>
    </source>
</evidence>
<comment type="similarity">
    <text evidence="7">Belongs to the MPDU1 (TC 2.A.43.3) family.</text>
</comment>
<feature type="transmembrane region" description="Helical" evidence="9">
    <location>
        <begin position="225"/>
        <end position="247"/>
    </location>
</feature>
<protein>
    <recommendedName>
        <fullName evidence="13">Mannose-P-dolichol utilization defect 1 protein homolog</fullName>
    </recommendedName>
</protein>
<feature type="compositionally biased region" description="Basic and acidic residues" evidence="8">
    <location>
        <begin position="278"/>
        <end position="288"/>
    </location>
</feature>
<evidence type="ECO:0000256" key="2">
    <source>
        <dbReference type="ARBA" id="ARBA00022448"/>
    </source>
</evidence>
<sequence>MSRWAFLGFLFVFGCASLVGRAQAIACPPPATLLQRGWSAAYWPCWKALITQLLGYAVVAGATTVKLPQIITLLRSHSAAGLSHTTYLVETFGYAYNLAFHIRAGYPVSTYGDFLMLGVQNLFILALLFTYTGSMAPRGWLVLSAFVAGTLVCAHADSPVPLVWLERLCGLNVAIVIASRLPQIYANWQRQSTGNLSLPTCVGLFGGATARVLTTLQSVKNNTILAGYAVSALLNLVLVLQITLLGSQPKTATIGSRSAAASATADQRPSTGALASTREARSESKKRQ</sequence>